<keyword evidence="6" id="KW-1185">Reference proteome</keyword>
<evidence type="ECO:0000256" key="2">
    <source>
        <dbReference type="ARBA" id="ARBA00023306"/>
    </source>
</evidence>
<feature type="compositionally biased region" description="Low complexity" evidence="3">
    <location>
        <begin position="1423"/>
        <end position="1436"/>
    </location>
</feature>
<feature type="compositionally biased region" description="Basic and acidic residues" evidence="3">
    <location>
        <begin position="554"/>
        <end position="572"/>
    </location>
</feature>
<feature type="compositionally biased region" description="Low complexity" evidence="3">
    <location>
        <begin position="1027"/>
        <end position="1036"/>
    </location>
</feature>
<dbReference type="FunFam" id="2.30.29.30:FF:000311">
    <property type="entry name" value="GTP binding protein (Bud4)"/>
    <property type="match status" value="1"/>
</dbReference>
<feature type="region of interest" description="Disordered" evidence="3">
    <location>
        <begin position="767"/>
        <end position="790"/>
    </location>
</feature>
<feature type="region of interest" description="Disordered" evidence="3">
    <location>
        <begin position="1173"/>
        <end position="1242"/>
    </location>
</feature>
<name>A0A1V8TI11_9PEZI</name>
<feature type="compositionally biased region" description="Polar residues" evidence="3">
    <location>
        <begin position="226"/>
        <end position="237"/>
    </location>
</feature>
<feature type="compositionally biased region" description="Pro residues" evidence="3">
    <location>
        <begin position="1177"/>
        <end position="1187"/>
    </location>
</feature>
<feature type="compositionally biased region" description="Basic and acidic residues" evidence="3">
    <location>
        <begin position="1210"/>
        <end position="1235"/>
    </location>
</feature>
<reference evidence="6" key="1">
    <citation type="submission" date="2017-03" db="EMBL/GenBank/DDBJ databases">
        <title>Genomes of endolithic fungi from Antarctica.</title>
        <authorList>
            <person name="Coleine C."/>
            <person name="Masonjones S."/>
            <person name="Stajich J.E."/>
        </authorList>
    </citation>
    <scope>NUCLEOTIDE SEQUENCE [LARGE SCALE GENOMIC DNA]</scope>
    <source>
        <strain evidence="6">CCFEE 5527</strain>
    </source>
</reference>
<feature type="compositionally biased region" description="Polar residues" evidence="3">
    <location>
        <begin position="1058"/>
        <end position="1068"/>
    </location>
</feature>
<evidence type="ECO:0000259" key="4">
    <source>
        <dbReference type="PROSITE" id="PS50003"/>
    </source>
</evidence>
<evidence type="ECO:0000313" key="5">
    <source>
        <dbReference type="EMBL" id="OQO10924.1"/>
    </source>
</evidence>
<dbReference type="PROSITE" id="PS50003">
    <property type="entry name" value="PH_DOMAIN"/>
    <property type="match status" value="1"/>
</dbReference>
<evidence type="ECO:0000313" key="6">
    <source>
        <dbReference type="Proteomes" id="UP000192596"/>
    </source>
</evidence>
<evidence type="ECO:0000256" key="1">
    <source>
        <dbReference type="ARBA" id="ARBA00022618"/>
    </source>
</evidence>
<feature type="compositionally biased region" description="Basic and acidic residues" evidence="3">
    <location>
        <begin position="1573"/>
        <end position="1583"/>
    </location>
</feature>
<protein>
    <recommendedName>
        <fullName evidence="4">PH domain-containing protein</fullName>
    </recommendedName>
</protein>
<dbReference type="InterPro" id="IPR052007">
    <property type="entry name" value="Bud4"/>
</dbReference>
<dbReference type="Pfam" id="PF00169">
    <property type="entry name" value="PH"/>
    <property type="match status" value="1"/>
</dbReference>
<feature type="domain" description="PH" evidence="4">
    <location>
        <begin position="1360"/>
        <end position="1490"/>
    </location>
</feature>
<keyword evidence="1" id="KW-0132">Cell division</keyword>
<comment type="caution">
    <text evidence="5">The sequence shown here is derived from an EMBL/GenBank/DDBJ whole genome shotgun (WGS) entry which is preliminary data.</text>
</comment>
<feature type="region of interest" description="Disordered" evidence="3">
    <location>
        <begin position="1416"/>
        <end position="1443"/>
    </location>
</feature>
<evidence type="ECO:0000256" key="3">
    <source>
        <dbReference type="SAM" id="MobiDB-lite"/>
    </source>
</evidence>
<dbReference type="InParanoid" id="A0A1V8TI11"/>
<sequence length="1583" mass="174074">MVRQVQPLRISKTTPGSSPDKKMAAASPRPLAEISSGSMRRNSPSYNQATRKMIVSRESSPYVENASPDSTKLSTRDFWSPLHTMATGKLDVSNTPDRSPSPGLSPRRRASIEKLQSASRVKNSKIFALESKDVYDPDSLPIVERPVANRPMSQQFIQNSFTRFDSMRKENSPLRKSGHGHKRSETEINVPMLSPTKLAIATALPPSPEKQGSPSPTKSALRASQYGFQSQDVTENDISVWDDERSSTPRALHRHHKSVTFHADPPEVNEYEQQTPEPSVAASNGSREASWDSDDVYDQDVSFERGSSAEVDGDDSFDEDLENADKTPVVLPEHWARMSPEEARMDLVDDEDDVFDSPATHSQRPILGRSESVTSDGEARPLPPIPGVPSTARRNSASLAATAERASLAVHSPPSPLKRASCSKEEILQMTRSSSLTLQDRLELMKPEARRGSVSAAKPMLADHAEPEEFSITNLDSGERMDLKVRVHEAEVEEDSLVGDLQDFANAPPRISRESILRKVRNTKYDFDDEDSEGNASELVDEQRDARPSYAELAKMDPDEPIPSRENSRETSETYLQKRKSVDDFVSAIDIKPEPTEDEVFDMASVPAAAEEPVQGLQSPARFDEYERQSSVIHHPMRDESESNASDGSKYSSMEPELEGTVLHQEQSPAPEDGRETLQDAMQLLTVKDYSTPTLPEVKPKQISADFMGLPQYLSTNDYSFGMDRYITPSPPPSNENTLKLDNTAVPVLRPSAGLQDVLSLPRAPYGGTDVSPPGTPNSVIHHSSDADSYEQYDDAQLDQLQESKAVSPPVPSPVYEEPVVPERKATIKTGGKLKARASGARADFEAMLDFDTPIEPVPAIPEAYHENSERSLHSSGSTSSKTDSALGAIETAATATESPKKRRQSKRHQLDLDIPAVEGEGWGLDEAFDKVIQDQQVGTPISFPPLNCTRNPQAQVESCVRDPQPAAPTPFFPHKYSAGANLPVRQQKGYLMRQNTKVVVASNRNISGSSTDATASTTEPPRRGSSRSGKGSPRKPSAEQFLKIEPWNGTSRRKSVRNASAQNTTTEPAPPLPGQESALGVVSENATGTGSLDEEVPEGVEKGRLFVKVVGVKNLDLPMPANDRIYFKLTLDNGLHCVTTAPLELGKTAPIGQEFELVVHNDLEFQLTLNTKLPPKQAPPPVPAPASPTKSTHSQKQSVVSRLLMSPRKRAERERNDRAAEEAEHRRVQEETAARKRASVPPSAWDKLHDLVNAADGSFARSYINLASHEERCFGRPLTVDVPCYNEWALEKNAQIVNSVRSKRGTQAGGVRKPPYVIGALELQLLYVPRPKDCTDEEMPKSMSSAIREIGRASEIKPEVSFEGHLSQQGGDCIHWRRRFFTLSGPRLTAYHEHTQQKRAVINLSKASRLVDDRRTLVADPTASPTKSSSSPIKASGRRKSAFAEEDEGYQYVEEGFRIRFANGETIDFYADSTANKEEWMAVLAQVVGRKEDVTKRRGWTDLVLAREKLTGKPAPAEVMKKEVGRPAVARQTSDRKPVGGGSKSVPSSPVKSAHGVKRPSTPPLAARQGHRTRDAVKSMIF</sequence>
<keyword evidence="2" id="KW-0131">Cell cycle</keyword>
<gene>
    <name evidence="5" type="ORF">B0A48_05179</name>
</gene>
<feature type="region of interest" description="Disordered" evidence="3">
    <location>
        <begin position="1521"/>
        <end position="1583"/>
    </location>
</feature>
<dbReference type="SMART" id="SM00233">
    <property type="entry name" value="PH"/>
    <property type="match status" value="1"/>
</dbReference>
<dbReference type="EMBL" id="NAJO01000007">
    <property type="protein sequence ID" value="OQO10924.1"/>
    <property type="molecule type" value="Genomic_DNA"/>
</dbReference>
<dbReference type="STRING" id="1507870.A0A1V8TI11"/>
<feature type="compositionally biased region" description="Acidic residues" evidence="3">
    <location>
        <begin position="311"/>
        <end position="322"/>
    </location>
</feature>
<feature type="compositionally biased region" description="Basic and acidic residues" evidence="3">
    <location>
        <begin position="334"/>
        <end position="347"/>
    </location>
</feature>
<feature type="region of interest" description="Disordered" evidence="3">
    <location>
        <begin position="627"/>
        <end position="673"/>
    </location>
</feature>
<dbReference type="SUPFAM" id="SSF50729">
    <property type="entry name" value="PH domain-like"/>
    <property type="match status" value="1"/>
</dbReference>
<accession>A0A1V8TI11</accession>
<dbReference type="Gene3D" id="2.30.29.30">
    <property type="entry name" value="Pleckstrin-homology domain (PH domain)/Phosphotyrosine-binding domain (PTB)"/>
    <property type="match status" value="1"/>
</dbReference>
<feature type="region of interest" description="Disordered" evidence="3">
    <location>
        <begin position="449"/>
        <end position="475"/>
    </location>
</feature>
<dbReference type="Proteomes" id="UP000192596">
    <property type="component" value="Unassembled WGS sequence"/>
</dbReference>
<feature type="compositionally biased region" description="Polar residues" evidence="3">
    <location>
        <begin position="271"/>
        <end position="287"/>
    </location>
</feature>
<feature type="compositionally biased region" description="Polar residues" evidence="3">
    <location>
        <begin position="643"/>
        <end position="652"/>
    </location>
</feature>
<feature type="region of interest" description="Disordered" evidence="3">
    <location>
        <begin position="1"/>
        <end position="123"/>
    </location>
</feature>
<feature type="compositionally biased region" description="Low complexity" evidence="3">
    <location>
        <begin position="1545"/>
        <end position="1554"/>
    </location>
</feature>
<feature type="region of interest" description="Disordered" evidence="3">
    <location>
        <begin position="523"/>
        <end position="579"/>
    </location>
</feature>
<feature type="compositionally biased region" description="Low complexity" evidence="3">
    <location>
        <begin position="96"/>
        <end position="105"/>
    </location>
</feature>
<dbReference type="InterPro" id="IPR011993">
    <property type="entry name" value="PH-like_dom_sf"/>
</dbReference>
<feature type="compositionally biased region" description="Low complexity" evidence="3">
    <location>
        <begin position="874"/>
        <end position="885"/>
    </location>
</feature>
<dbReference type="InterPro" id="IPR001849">
    <property type="entry name" value="PH_domain"/>
</dbReference>
<feature type="compositionally biased region" description="Low complexity" evidence="3">
    <location>
        <begin position="1008"/>
        <end position="1019"/>
    </location>
</feature>
<dbReference type="OrthoDB" id="2123378at2759"/>
<feature type="region of interest" description="Disordered" evidence="3">
    <location>
        <begin position="804"/>
        <end position="837"/>
    </location>
</feature>
<feature type="compositionally biased region" description="Polar residues" evidence="3">
    <location>
        <begin position="1190"/>
        <end position="1201"/>
    </location>
</feature>
<feature type="region of interest" description="Disordered" evidence="3">
    <location>
        <begin position="867"/>
        <end position="886"/>
    </location>
</feature>
<dbReference type="GO" id="GO:0005525">
    <property type="term" value="F:GTP binding"/>
    <property type="evidence" value="ECO:0007669"/>
    <property type="project" value="TreeGrafter"/>
</dbReference>
<dbReference type="PANTHER" id="PTHR36100:SF1">
    <property type="entry name" value="BUD SITE SELECTION PROTEIN 4"/>
    <property type="match status" value="1"/>
</dbReference>
<feature type="compositionally biased region" description="Polar residues" evidence="3">
    <location>
        <begin position="35"/>
        <end position="50"/>
    </location>
</feature>
<feature type="region of interest" description="Disordered" evidence="3">
    <location>
        <begin position="162"/>
        <end position="424"/>
    </location>
</feature>
<dbReference type="GO" id="GO:0051301">
    <property type="term" value="P:cell division"/>
    <property type="evidence" value="ECO:0007669"/>
    <property type="project" value="UniProtKB-KW"/>
</dbReference>
<dbReference type="PANTHER" id="PTHR36100">
    <property type="entry name" value="BUD SITE SELECTION PROTEIN 4"/>
    <property type="match status" value="1"/>
</dbReference>
<feature type="region of interest" description="Disordered" evidence="3">
    <location>
        <begin position="1002"/>
        <end position="1078"/>
    </location>
</feature>
<organism evidence="5 6">
    <name type="scientific">Cryoendolithus antarcticus</name>
    <dbReference type="NCBI Taxonomy" id="1507870"/>
    <lineage>
        <taxon>Eukaryota</taxon>
        <taxon>Fungi</taxon>
        <taxon>Dikarya</taxon>
        <taxon>Ascomycota</taxon>
        <taxon>Pezizomycotina</taxon>
        <taxon>Dothideomycetes</taxon>
        <taxon>Dothideomycetidae</taxon>
        <taxon>Cladosporiales</taxon>
        <taxon>Cladosporiaceae</taxon>
        <taxon>Cryoendolithus</taxon>
    </lineage>
</organism>
<proteinExistence type="predicted"/>